<dbReference type="OrthoDB" id="3822696at2"/>
<name>A0A1G8A833_9PSEU</name>
<dbReference type="STRING" id="200378.SAMN05216553_11739"/>
<organism evidence="1 2">
    <name type="scientific">Lentzea fradiae</name>
    <dbReference type="NCBI Taxonomy" id="200378"/>
    <lineage>
        <taxon>Bacteria</taxon>
        <taxon>Bacillati</taxon>
        <taxon>Actinomycetota</taxon>
        <taxon>Actinomycetes</taxon>
        <taxon>Pseudonocardiales</taxon>
        <taxon>Pseudonocardiaceae</taxon>
        <taxon>Lentzea</taxon>
    </lineage>
</organism>
<accession>A0A1G8A833</accession>
<protein>
    <submittedName>
        <fullName evidence="1">Uncharacterized protein</fullName>
    </submittedName>
</protein>
<sequence>MPEKFGAPERAALLVLMLESRQVPNPELANLHRVKLTPQGRARLNKAGLMRTSDDVRPMVHEITDEGIAWCLQDLVDGDLPPRSTSHARVVFGLLKKFVRHHQDRGTLVDVIRSRDIESLIRSVYEELAVEPQDWIRLARIRPRLNGAERGEVDETLVKMMKTGTVHLAPESNTKVLTAEDHAAALRVGSEDLHLVAMEES</sequence>
<dbReference type="AlphaFoldDB" id="A0A1G8A833"/>
<reference evidence="2" key="1">
    <citation type="submission" date="2016-10" db="EMBL/GenBank/DDBJ databases">
        <authorList>
            <person name="Varghese N."/>
            <person name="Submissions S."/>
        </authorList>
    </citation>
    <scope>NUCLEOTIDE SEQUENCE [LARGE SCALE GENOMIC DNA]</scope>
    <source>
        <strain evidence="2">CGMCC 4.3506</strain>
    </source>
</reference>
<dbReference type="EMBL" id="FNCC01000017">
    <property type="protein sequence ID" value="SDH17017.1"/>
    <property type="molecule type" value="Genomic_DNA"/>
</dbReference>
<evidence type="ECO:0000313" key="2">
    <source>
        <dbReference type="Proteomes" id="UP000199623"/>
    </source>
</evidence>
<dbReference type="Proteomes" id="UP000199623">
    <property type="component" value="Unassembled WGS sequence"/>
</dbReference>
<proteinExistence type="predicted"/>
<gene>
    <name evidence="1" type="ORF">SAMN05216553_11739</name>
</gene>
<evidence type="ECO:0000313" key="1">
    <source>
        <dbReference type="EMBL" id="SDH17017.1"/>
    </source>
</evidence>
<keyword evidence="2" id="KW-1185">Reference proteome</keyword>